<dbReference type="GeneTree" id="ENSGT00960000187632"/>
<dbReference type="SUPFAM" id="SSF51283">
    <property type="entry name" value="dUTPase-like"/>
    <property type="match status" value="1"/>
</dbReference>
<reference evidence="1 2" key="1">
    <citation type="submission" date="2012-03" db="EMBL/GenBank/DDBJ databases">
        <title>Whole Genome Assembly of Papio anubis.</title>
        <authorList>
            <person name="Liu Y.L."/>
            <person name="Abraham K.A."/>
            <person name="Akbar H.A."/>
            <person name="Ali S.A."/>
            <person name="Anosike U.A."/>
            <person name="Aqrawi P.A."/>
            <person name="Arias F.A."/>
            <person name="Attaway T.A."/>
            <person name="Awwad R.A."/>
            <person name="Babu C.B."/>
            <person name="Bandaranaike D.B."/>
            <person name="Battles P.B."/>
            <person name="Bell A.B."/>
            <person name="Beltran B.B."/>
            <person name="Berhane-Mersha D.B."/>
            <person name="Bess C.B."/>
            <person name="Bickham C.B."/>
            <person name="Bolden T.B."/>
            <person name="Carter K.C."/>
            <person name="Chau D.C."/>
            <person name="Chavez A.C."/>
            <person name="Clerc-Blankenburg K.C."/>
            <person name="Coyle M.C."/>
            <person name="Dao M.D."/>
            <person name="Davila M.L.D."/>
            <person name="Davy-Carroll L.D."/>
            <person name="Denson S.D."/>
            <person name="Dinh H.D."/>
            <person name="Fernandez S.F."/>
            <person name="Fernando P.F."/>
            <person name="Forbes L.F."/>
            <person name="Francis C.F."/>
            <person name="Francisco L.F."/>
            <person name="Fu Q.F."/>
            <person name="Garcia-Iii R.G."/>
            <person name="Garrett T.G."/>
            <person name="Gross S.G."/>
            <person name="Gubbala S.G."/>
            <person name="Hirani K.H."/>
            <person name="Hogues M.H."/>
            <person name="Hollins B.H."/>
            <person name="Jackson L.J."/>
            <person name="Javaid M.J."/>
            <person name="Jhangiani S.J."/>
            <person name="Johnson A.J."/>
            <person name="Johnson B.J."/>
            <person name="Jones J.J."/>
            <person name="Joshi V.J."/>
            <person name="Kalu J.K."/>
            <person name="Khan N.K."/>
            <person name="Korchina V.K."/>
            <person name="Kovar C.K."/>
            <person name="Lago L.L."/>
            <person name="Lara F.L."/>
            <person name="Le T.-K.L."/>
            <person name="Lee S.L."/>
            <person name="Legall-Iii F.L."/>
            <person name="Lemon S.L."/>
            <person name="Liu J.L."/>
            <person name="Liu Y.-S.L."/>
            <person name="Liyanage D.L."/>
            <person name="Lopez J.L."/>
            <person name="Lorensuhewa L.L."/>
            <person name="Mata R.M."/>
            <person name="Mathew T.M."/>
            <person name="Mercado C.M."/>
            <person name="Mercado I.M."/>
            <person name="Morales K.M."/>
            <person name="Morgan M.M."/>
            <person name="Munidasa M.M."/>
            <person name="Ngo D.N."/>
            <person name="Nguyen L.N."/>
            <person name="Nguyen T.N."/>
            <person name="Nguyen N.N."/>
            <person name="Obregon M.O."/>
            <person name="Okwuonu G.O."/>
            <person name="Ongeri F.O."/>
            <person name="Onwere C.O."/>
            <person name="Osifeso I.O."/>
            <person name="Parra A.P."/>
            <person name="Patil S.P."/>
            <person name="Perez A.P."/>
            <person name="Perez Y.P."/>
            <person name="Pham C.P."/>
            <person name="Pu L.-L.P."/>
            <person name="Puazo M.P."/>
            <person name="Quiroz J.Q."/>
            <person name="Rouhana J.R."/>
            <person name="Ruiz M.R."/>
            <person name="Ruiz S.-J.R."/>
            <person name="Saada N.S."/>
            <person name="Santibanez J.S."/>
            <person name="Scheel M.S."/>
            <person name="Schneider B.S."/>
            <person name="Simmons D.S."/>
            <person name="Sisson I.S."/>
            <person name="Tang L.-Y.T."/>
            <person name="Thornton R.T."/>
            <person name="Tisius J.T."/>
            <person name="Toledanes G.T."/>
            <person name="Trejos Z.T."/>
            <person name="Usmani K.U."/>
            <person name="Varghese R.V."/>
            <person name="Vattathil S.V."/>
            <person name="Vee V.V."/>
            <person name="Walker D.W."/>
            <person name="Weissenberger G.W."/>
            <person name="White C.W."/>
            <person name="Williams A.W."/>
            <person name="Woodworth J.W."/>
            <person name="Wright R.W."/>
            <person name="Zhu Y.Z."/>
            <person name="Han Y.H."/>
            <person name="Newsham I.N."/>
            <person name="Nazareth L.N."/>
            <person name="Worley K.W."/>
            <person name="Muzny D.M."/>
            <person name="Rogers J.R."/>
            <person name="Gibbs R.G."/>
        </authorList>
    </citation>
    <scope>NUCLEOTIDE SEQUENCE [LARGE SCALE GENOMIC DNA]</scope>
</reference>
<organism evidence="1 2">
    <name type="scientific">Papio anubis</name>
    <name type="common">Olive baboon</name>
    <dbReference type="NCBI Taxonomy" id="9555"/>
    <lineage>
        <taxon>Eukaryota</taxon>
        <taxon>Metazoa</taxon>
        <taxon>Chordata</taxon>
        <taxon>Craniata</taxon>
        <taxon>Vertebrata</taxon>
        <taxon>Euteleostomi</taxon>
        <taxon>Mammalia</taxon>
        <taxon>Eutheria</taxon>
        <taxon>Euarchontoglires</taxon>
        <taxon>Primates</taxon>
        <taxon>Haplorrhini</taxon>
        <taxon>Catarrhini</taxon>
        <taxon>Cercopithecidae</taxon>
        <taxon>Cercopithecinae</taxon>
        <taxon>Papio</taxon>
    </lineage>
</organism>
<reference evidence="1" key="2">
    <citation type="submission" date="2025-08" db="UniProtKB">
        <authorList>
            <consortium name="Ensembl"/>
        </authorList>
    </citation>
    <scope>IDENTIFICATION</scope>
</reference>
<accession>A0A8I5NP02</accession>
<evidence type="ECO:0000313" key="2">
    <source>
        <dbReference type="Proteomes" id="UP000028761"/>
    </source>
</evidence>
<proteinExistence type="predicted"/>
<dbReference type="Gene3D" id="2.70.40.10">
    <property type="match status" value="1"/>
</dbReference>
<dbReference type="Proteomes" id="UP000028761">
    <property type="component" value="Chromosome 6"/>
</dbReference>
<dbReference type="AlphaFoldDB" id="A0A8I5NP02"/>
<name>A0A8I5NP02_PAPAN</name>
<sequence length="248" mass="27579">YALLKPRLQCHLGDNTLQDWSKVLQKAVYALNQRPVYGTVSPIARIHGSGNEGVEVEVAPLIITPSDPLAKFLLPLPVILRFAGLEVLVQEGGSLPPGDTTIPLNWKLRLPLGHFGFLLQAKKRVAVLAGVIDLDNQDEIRLLLHNGEDSATRYPIWEQRGWTFTRQQPCQCLDLRLPSPWNYEEIHFCSLKTTQSQMQSPSVAKLEYSGMISAHCNLHLPGSSDSPASASQVAETTGVHHHTQFLYF</sequence>
<dbReference type="Ensembl" id="ENSPANT00000083647.1">
    <property type="protein sequence ID" value="ENSPANP00000060444.1"/>
    <property type="gene ID" value="ENSPANG00000038876.1"/>
</dbReference>
<keyword evidence="2" id="KW-1185">Reference proteome</keyword>
<dbReference type="PANTHER" id="PTHR12138:SF162">
    <property type="entry name" value="CHROMOSOME UNDETERMINED SCAFFOLD_275, WHOLE GENOME SHOTGUN SEQUENCE"/>
    <property type="match status" value="1"/>
</dbReference>
<protein>
    <submittedName>
        <fullName evidence="1">Uncharacterized protein</fullName>
    </submittedName>
</protein>
<dbReference type="PANTHER" id="PTHR12138">
    <property type="entry name" value="PRIMATE-EXPANDED PROTEIN FAMILY"/>
    <property type="match status" value="1"/>
</dbReference>
<evidence type="ECO:0000313" key="1">
    <source>
        <dbReference type="Ensembl" id="ENSPANP00000060444.1"/>
    </source>
</evidence>
<dbReference type="InterPro" id="IPR036157">
    <property type="entry name" value="dUTPase-like_sf"/>
</dbReference>
<reference evidence="1" key="3">
    <citation type="submission" date="2025-09" db="UniProtKB">
        <authorList>
            <consortium name="Ensembl"/>
        </authorList>
    </citation>
    <scope>IDENTIFICATION</scope>
</reference>